<organism evidence="1 2">
    <name type="scientific">Ambrosiozyma monospora</name>
    <name type="common">Yeast</name>
    <name type="synonym">Endomycopsis monosporus</name>
    <dbReference type="NCBI Taxonomy" id="43982"/>
    <lineage>
        <taxon>Eukaryota</taxon>
        <taxon>Fungi</taxon>
        <taxon>Dikarya</taxon>
        <taxon>Ascomycota</taxon>
        <taxon>Saccharomycotina</taxon>
        <taxon>Pichiomycetes</taxon>
        <taxon>Pichiales</taxon>
        <taxon>Pichiaceae</taxon>
        <taxon>Ambrosiozyma</taxon>
    </lineage>
</organism>
<comment type="caution">
    <text evidence="1">The sequence shown here is derived from an EMBL/GenBank/DDBJ whole genome shotgun (WGS) entry which is preliminary data.</text>
</comment>
<dbReference type="Proteomes" id="UP001165064">
    <property type="component" value="Unassembled WGS sequence"/>
</dbReference>
<proteinExistence type="predicted"/>
<sequence>MKKDNVKVLKSPEILNSTSKIPALQTERSLKNQKKTKNKIQGVDKKQIQKLMRLAGRVQGVNTAQALVEQQGIVTTKAYDVWSDGDDSKTDKKTKKSKPEVPEILKKFSVAS</sequence>
<evidence type="ECO:0000313" key="1">
    <source>
        <dbReference type="EMBL" id="GMF08614.1"/>
    </source>
</evidence>
<evidence type="ECO:0000313" key="2">
    <source>
        <dbReference type="Proteomes" id="UP001165064"/>
    </source>
</evidence>
<dbReference type="EMBL" id="BSXS01017160">
    <property type="protein sequence ID" value="GMF08614.1"/>
    <property type="molecule type" value="Genomic_DNA"/>
</dbReference>
<reference evidence="1" key="1">
    <citation type="submission" date="2023-04" db="EMBL/GenBank/DDBJ databases">
        <title>Ambrosiozyma monospora NBRC 10751.</title>
        <authorList>
            <person name="Ichikawa N."/>
            <person name="Sato H."/>
            <person name="Tonouchi N."/>
        </authorList>
    </citation>
    <scope>NUCLEOTIDE SEQUENCE</scope>
    <source>
        <strain evidence="1">NBRC 10751</strain>
    </source>
</reference>
<gene>
    <name evidence="1" type="ORF">Amon02_001331800</name>
</gene>
<protein>
    <submittedName>
        <fullName evidence="1">Unnamed protein product</fullName>
    </submittedName>
</protein>
<accession>A0ACB5UCL8</accession>
<name>A0ACB5UCL8_AMBMO</name>
<keyword evidence="2" id="KW-1185">Reference proteome</keyword>